<proteinExistence type="predicted"/>
<dbReference type="InterPro" id="IPR011990">
    <property type="entry name" value="TPR-like_helical_dom_sf"/>
</dbReference>
<sequence length="798" mass="86596">MKLLTLGGLSIEGAPYRREKPLLLLAYLCLEGTQPRKHLAELFWPDAANPMNSLAQNLIRLRPLGDVVSENDRWVEPLICCDAADFRTHHRAGRIQDAVDSYRGAFLHGVVGGLNPDLEEWLLDTRAALGAEARAAWLTVAEHHHASGDPAGAAHHAELAYAAPGADPIDPEDIPRVWRLLGRTDHPLAVTLRREAAEFGVTLPTAPEPIPAPVSIVGRTAELAQLRALPPGQVAWISGPPGIGKSALLRALAAGGGWRILPGVDGLPLGTLEPLATHPLSSTADAISTLRDTRLHIAIDGWEDCDDTTRSALTLAARQHPGATIVITARQPPALPVTQHLPLHPLSEQELDVHPGAHAATGGHPTLLSAFLSGTPADRTLDAHLTLLGDTPRRVFLALAAQDTPHLNATRAALGIGAADLAHALDRLTREGLTTPEGHIRATTPARDLLDVHPLDTSLVHLHLARAYPKEGAWRYWLKAKDLWEGQDEAKCAVDAHWYADQEMKRGYPARAARTLEVAPQTDAVKLLRGWALLELGEANRVCEILQDAMGSDEQAVCWATALMRQGNKLQALAILPTVGQGHHLIQAHIDMIKGQEARYSHIWTTAASCFRIAAHRYALTGAHWPQFNAKIQLALAQVHLGIRPEVAFDSVLQKKDVPAAYQAILWNNYFHALNLCGRSAEAKDFIILACQAFEQAENCIGHATALNNLAVIDHIAGRLDSAAEYYRKALIRCENSGDLRLFGAIACNLSELDMSEGEFRSAIAILGDSGHEDLIRTIKLNLGERWQSQIDHSTLLA</sequence>
<accession>A0ABV7ZES8</accession>
<name>A0ABV7ZES8_9DEIO</name>
<dbReference type="SUPFAM" id="SSF52540">
    <property type="entry name" value="P-loop containing nucleoside triphosphate hydrolases"/>
    <property type="match status" value="1"/>
</dbReference>
<dbReference type="EMBL" id="JBHRZG010000024">
    <property type="protein sequence ID" value="MFC3835593.1"/>
    <property type="molecule type" value="Genomic_DNA"/>
</dbReference>
<dbReference type="Gene3D" id="1.25.40.10">
    <property type="entry name" value="Tetratricopeptide repeat domain"/>
    <property type="match status" value="1"/>
</dbReference>
<reference evidence="2" key="1">
    <citation type="journal article" date="2019" name="Int. J. Syst. Evol. Microbiol.">
        <title>The Global Catalogue of Microorganisms (GCM) 10K type strain sequencing project: providing services to taxonomists for standard genome sequencing and annotation.</title>
        <authorList>
            <consortium name="The Broad Institute Genomics Platform"/>
            <consortium name="The Broad Institute Genome Sequencing Center for Infectious Disease"/>
            <person name="Wu L."/>
            <person name="Ma J."/>
        </authorList>
    </citation>
    <scope>NUCLEOTIDE SEQUENCE [LARGE SCALE GENOMIC DNA]</scope>
    <source>
        <strain evidence="2">CCTCC AB 2017081</strain>
    </source>
</reference>
<evidence type="ECO:0000313" key="2">
    <source>
        <dbReference type="Proteomes" id="UP001595803"/>
    </source>
</evidence>
<dbReference type="SUPFAM" id="SSF48452">
    <property type="entry name" value="TPR-like"/>
    <property type="match status" value="1"/>
</dbReference>
<protein>
    <recommendedName>
        <fullName evidence="3">SARP family transcriptional regulator</fullName>
    </recommendedName>
</protein>
<keyword evidence="2" id="KW-1185">Reference proteome</keyword>
<dbReference type="InterPro" id="IPR027417">
    <property type="entry name" value="P-loop_NTPase"/>
</dbReference>
<evidence type="ECO:0000313" key="1">
    <source>
        <dbReference type="EMBL" id="MFC3835593.1"/>
    </source>
</evidence>
<dbReference type="Proteomes" id="UP001595803">
    <property type="component" value="Unassembled WGS sequence"/>
</dbReference>
<dbReference type="RefSeq" id="WP_322474453.1">
    <property type="nucleotide sequence ID" value="NZ_JBHRZG010000024.1"/>
</dbReference>
<organism evidence="1 2">
    <name type="scientific">Deinococcus rufus</name>
    <dbReference type="NCBI Taxonomy" id="2136097"/>
    <lineage>
        <taxon>Bacteria</taxon>
        <taxon>Thermotogati</taxon>
        <taxon>Deinococcota</taxon>
        <taxon>Deinococci</taxon>
        <taxon>Deinococcales</taxon>
        <taxon>Deinococcaceae</taxon>
        <taxon>Deinococcus</taxon>
    </lineage>
</organism>
<evidence type="ECO:0008006" key="3">
    <source>
        <dbReference type="Google" id="ProtNLM"/>
    </source>
</evidence>
<gene>
    <name evidence="1" type="ORF">ACFOSB_22235</name>
</gene>
<comment type="caution">
    <text evidence="1">The sequence shown here is derived from an EMBL/GenBank/DDBJ whole genome shotgun (WGS) entry which is preliminary data.</text>
</comment>